<dbReference type="Pfam" id="PF00535">
    <property type="entry name" value="Glycos_transf_2"/>
    <property type="match status" value="1"/>
</dbReference>
<evidence type="ECO:0000256" key="2">
    <source>
        <dbReference type="ARBA" id="ARBA00022679"/>
    </source>
</evidence>
<reference evidence="4" key="1">
    <citation type="journal article" date="2012" name="PLoS ONE">
        <title>Gene sets for utilization of primary and secondary nutrition supplies in the distal gut of endangered iberian lynx.</title>
        <authorList>
            <person name="Alcaide M."/>
            <person name="Messina E."/>
            <person name="Richter M."/>
            <person name="Bargiela R."/>
            <person name="Peplies J."/>
            <person name="Huws S.A."/>
            <person name="Newbold C.J."/>
            <person name="Golyshin P.N."/>
            <person name="Simon M.A."/>
            <person name="Lopez G."/>
            <person name="Yakimov M.M."/>
            <person name="Ferrer M."/>
        </authorList>
    </citation>
    <scope>NUCLEOTIDE SEQUENCE</scope>
</reference>
<feature type="non-terminal residue" evidence="4">
    <location>
        <position position="1"/>
    </location>
</feature>
<evidence type="ECO:0000259" key="3">
    <source>
        <dbReference type="Pfam" id="PF00535"/>
    </source>
</evidence>
<accession>J9G1R2</accession>
<dbReference type="InterPro" id="IPR001173">
    <property type="entry name" value="Glyco_trans_2-like"/>
</dbReference>
<gene>
    <name evidence="4" type="ORF">EVA_16146</name>
</gene>
<keyword evidence="1" id="KW-0328">Glycosyltransferase</keyword>
<proteinExistence type="predicted"/>
<dbReference type="EMBL" id="AMCI01005635">
    <property type="protein sequence ID" value="EJW95747.1"/>
    <property type="molecule type" value="Genomic_DNA"/>
</dbReference>
<keyword evidence="2 4" id="KW-0808">Transferase</keyword>
<dbReference type="Gene3D" id="3.90.550.10">
    <property type="entry name" value="Spore Coat Polysaccharide Biosynthesis Protein SpsA, Chain A"/>
    <property type="match status" value="1"/>
</dbReference>
<dbReference type="PANTHER" id="PTHR22916:SF51">
    <property type="entry name" value="GLYCOSYLTRANSFERASE EPSH-RELATED"/>
    <property type="match status" value="1"/>
</dbReference>
<dbReference type="SUPFAM" id="SSF53448">
    <property type="entry name" value="Nucleotide-diphospho-sugar transferases"/>
    <property type="match status" value="1"/>
</dbReference>
<dbReference type="PANTHER" id="PTHR22916">
    <property type="entry name" value="GLYCOSYLTRANSFERASE"/>
    <property type="match status" value="1"/>
</dbReference>
<protein>
    <submittedName>
        <fullName evidence="4">Glycosyl transferase family 2</fullName>
        <ecNumber evidence="4">2.-.-.-</ecNumber>
    </submittedName>
</protein>
<sequence length="213" mass="24924">NNAGAAAAKNAALDLATGEYLSFVDSDDYLEPNVYGTMVALLREHQADVAQFNFREVYRTHTQDQRQWQGRGEMDSRTYLGRFPEDFTCALLWNKLYRREIYRGVRFVEGHKIDDEFFTYRGFLKERKIVWDERIVYNYRKRRSSVMASPQAAEQRLLDAAQALDQRRHEVAQAWPELKRAFDRSYWMPFGICRAMPPALRPLPPSRNACGNT</sequence>
<organism evidence="4">
    <name type="scientific">gut metagenome</name>
    <dbReference type="NCBI Taxonomy" id="749906"/>
    <lineage>
        <taxon>unclassified sequences</taxon>
        <taxon>metagenomes</taxon>
        <taxon>organismal metagenomes</taxon>
    </lineage>
</organism>
<dbReference type="AlphaFoldDB" id="J9G1R2"/>
<dbReference type="InterPro" id="IPR029044">
    <property type="entry name" value="Nucleotide-diphossugar_trans"/>
</dbReference>
<comment type="caution">
    <text evidence="4">The sequence shown here is derived from an EMBL/GenBank/DDBJ whole genome shotgun (WGS) entry which is preliminary data.</text>
</comment>
<dbReference type="EC" id="2.-.-.-" evidence="4"/>
<dbReference type="GO" id="GO:0016757">
    <property type="term" value="F:glycosyltransferase activity"/>
    <property type="evidence" value="ECO:0007669"/>
    <property type="project" value="UniProtKB-KW"/>
</dbReference>
<evidence type="ECO:0000256" key="1">
    <source>
        <dbReference type="ARBA" id="ARBA00022676"/>
    </source>
</evidence>
<evidence type="ECO:0000313" key="4">
    <source>
        <dbReference type="EMBL" id="EJW95747.1"/>
    </source>
</evidence>
<name>J9G1R2_9ZZZZ</name>
<feature type="domain" description="Glycosyltransferase 2-like" evidence="3">
    <location>
        <begin position="2"/>
        <end position="103"/>
    </location>
</feature>